<feature type="domain" description="Post-SET" evidence="7">
    <location>
        <begin position="105"/>
        <end position="121"/>
    </location>
</feature>
<dbReference type="InterPro" id="IPR003616">
    <property type="entry name" value="Post-SET_dom"/>
</dbReference>
<dbReference type="AlphaFoldDB" id="A0A7R9Z1C3"/>
<evidence type="ECO:0000259" key="6">
    <source>
        <dbReference type="PROSITE" id="PS50280"/>
    </source>
</evidence>
<dbReference type="SMART" id="SM00508">
    <property type="entry name" value="PostSET"/>
    <property type="match status" value="1"/>
</dbReference>
<proteinExistence type="predicted"/>
<dbReference type="Gene3D" id="2.170.270.10">
    <property type="entry name" value="SET domain"/>
    <property type="match status" value="1"/>
</dbReference>
<feature type="domain" description="SET" evidence="6">
    <location>
        <begin position="1"/>
        <end position="100"/>
    </location>
</feature>
<dbReference type="SUPFAM" id="SSF82199">
    <property type="entry name" value="SET domain"/>
    <property type="match status" value="1"/>
</dbReference>
<evidence type="ECO:0000313" key="8">
    <source>
        <dbReference type="EMBL" id="CAD8298862.1"/>
    </source>
</evidence>
<dbReference type="PANTHER" id="PTHR45838:SF4">
    <property type="entry name" value="HISTONE-LYSINE N-METHYLTRANSFERASE TRITHORAX"/>
    <property type="match status" value="1"/>
</dbReference>
<dbReference type="Pfam" id="PF00856">
    <property type="entry name" value="SET"/>
    <property type="match status" value="1"/>
</dbReference>
<evidence type="ECO:0008006" key="9">
    <source>
        <dbReference type="Google" id="ProtNLM"/>
    </source>
</evidence>
<evidence type="ECO:0000256" key="1">
    <source>
        <dbReference type="ARBA" id="ARBA00022603"/>
    </source>
</evidence>
<dbReference type="EMBL" id="HBEC01031847">
    <property type="protein sequence ID" value="CAD8298862.1"/>
    <property type="molecule type" value="Transcribed_RNA"/>
</dbReference>
<dbReference type="GO" id="GO:0035097">
    <property type="term" value="C:histone methyltransferase complex"/>
    <property type="evidence" value="ECO:0007669"/>
    <property type="project" value="TreeGrafter"/>
</dbReference>
<accession>A0A7R9Z1C3</accession>
<reference evidence="8" key="1">
    <citation type="submission" date="2021-01" db="EMBL/GenBank/DDBJ databases">
        <authorList>
            <person name="Corre E."/>
            <person name="Pelletier E."/>
            <person name="Niang G."/>
            <person name="Scheremetjew M."/>
            <person name="Finn R."/>
            <person name="Kale V."/>
            <person name="Holt S."/>
            <person name="Cochrane G."/>
            <person name="Meng A."/>
            <person name="Brown T."/>
            <person name="Cohen L."/>
        </authorList>
    </citation>
    <scope>NUCLEOTIDE SEQUENCE</scope>
    <source>
        <strain evidence="8">CCMP219</strain>
    </source>
</reference>
<keyword evidence="4" id="KW-0805">Transcription regulation</keyword>
<gene>
    <name evidence="8" type="ORF">CEUR00632_LOCUS14783</name>
</gene>
<dbReference type="GO" id="GO:0032259">
    <property type="term" value="P:methylation"/>
    <property type="evidence" value="ECO:0007669"/>
    <property type="project" value="UniProtKB-KW"/>
</dbReference>
<keyword evidence="1" id="KW-0489">Methyltransferase</keyword>
<evidence type="ECO:0000259" key="7">
    <source>
        <dbReference type="PROSITE" id="PS50868"/>
    </source>
</evidence>
<evidence type="ECO:0000256" key="5">
    <source>
        <dbReference type="ARBA" id="ARBA00023163"/>
    </source>
</evidence>
<name>A0A7R9Z1C3_9CHLO</name>
<organism evidence="8">
    <name type="scientific">Chlamydomonas euryale</name>
    <dbReference type="NCBI Taxonomy" id="1486919"/>
    <lineage>
        <taxon>Eukaryota</taxon>
        <taxon>Viridiplantae</taxon>
        <taxon>Chlorophyta</taxon>
        <taxon>core chlorophytes</taxon>
        <taxon>Chlorophyceae</taxon>
        <taxon>CS clade</taxon>
        <taxon>Chlamydomonadales</taxon>
        <taxon>Chlamydomonadaceae</taxon>
        <taxon>Chlamydomonas</taxon>
    </lineage>
</organism>
<dbReference type="SMART" id="SM00317">
    <property type="entry name" value="SET"/>
    <property type="match status" value="1"/>
</dbReference>
<evidence type="ECO:0000256" key="3">
    <source>
        <dbReference type="ARBA" id="ARBA00022691"/>
    </source>
</evidence>
<evidence type="ECO:0000256" key="4">
    <source>
        <dbReference type="ARBA" id="ARBA00023015"/>
    </source>
</evidence>
<dbReference type="InterPro" id="IPR001214">
    <property type="entry name" value="SET_dom"/>
</dbReference>
<dbReference type="GO" id="GO:0045893">
    <property type="term" value="P:positive regulation of DNA-templated transcription"/>
    <property type="evidence" value="ECO:0007669"/>
    <property type="project" value="TreeGrafter"/>
</dbReference>
<keyword evidence="2" id="KW-0808">Transferase</keyword>
<dbReference type="PROSITE" id="PS50868">
    <property type="entry name" value="POST_SET"/>
    <property type="match status" value="1"/>
</dbReference>
<dbReference type="PROSITE" id="PS50280">
    <property type="entry name" value="SET"/>
    <property type="match status" value="1"/>
</dbReference>
<dbReference type="PANTHER" id="PTHR45838">
    <property type="entry name" value="HISTONE-LYSINE-N-METHYLTRANSFERASE 2 KMT2 FAMILY MEMBER"/>
    <property type="match status" value="1"/>
</dbReference>
<protein>
    <recommendedName>
        <fullName evidence="9">Histone-lysine N-methyltransferase</fullName>
    </recommendedName>
</protein>
<dbReference type="GO" id="GO:0042800">
    <property type="term" value="F:histone H3K4 methyltransferase activity"/>
    <property type="evidence" value="ECO:0007669"/>
    <property type="project" value="TreeGrafter"/>
</dbReference>
<keyword evidence="5" id="KW-0804">Transcription</keyword>
<keyword evidence="3" id="KW-0949">S-adenosyl-L-methionine</keyword>
<sequence length="149" mass="16366">MVIEYVGELIRPSLADVRERRLYNDLVGCGTYVFRLNELQCVDATRVGNLAHVLNHSCDPNCYSRTVGVRVAASGQLRDHVVIFAKRDIRAGDELTYDYRFNGDEKLPCNCGAERCRGFVNVDDPDDCDGGGGGGRELVVPRSALQTAG</sequence>
<dbReference type="InterPro" id="IPR046341">
    <property type="entry name" value="SET_dom_sf"/>
</dbReference>
<evidence type="ECO:0000256" key="2">
    <source>
        <dbReference type="ARBA" id="ARBA00022679"/>
    </source>
</evidence>